<reference evidence="8" key="1">
    <citation type="submission" date="2020-06" db="EMBL/GenBank/DDBJ databases">
        <title>WGS assembly of Ceratodon purpureus strain R40.</title>
        <authorList>
            <person name="Carey S.B."/>
            <person name="Jenkins J."/>
            <person name="Shu S."/>
            <person name="Lovell J.T."/>
            <person name="Sreedasyam A."/>
            <person name="Maumus F."/>
            <person name="Tiley G.P."/>
            <person name="Fernandez-Pozo N."/>
            <person name="Barry K."/>
            <person name="Chen C."/>
            <person name="Wang M."/>
            <person name="Lipzen A."/>
            <person name="Daum C."/>
            <person name="Saski C.A."/>
            <person name="Payton A.C."/>
            <person name="Mcbreen J.C."/>
            <person name="Conrad R.E."/>
            <person name="Kollar L.M."/>
            <person name="Olsson S."/>
            <person name="Huttunen S."/>
            <person name="Landis J.B."/>
            <person name="Wickett N.J."/>
            <person name="Johnson M.G."/>
            <person name="Rensing S.A."/>
            <person name="Grimwood J."/>
            <person name="Schmutz J."/>
            <person name="Mcdaniel S.F."/>
        </authorList>
    </citation>
    <scope>NUCLEOTIDE SEQUENCE</scope>
    <source>
        <strain evidence="8">R40</strain>
    </source>
</reference>
<dbReference type="GO" id="GO:0008270">
    <property type="term" value="F:zinc ion binding"/>
    <property type="evidence" value="ECO:0007669"/>
    <property type="project" value="UniProtKB-KW"/>
</dbReference>
<dbReference type="PANTHER" id="PTHR46858">
    <property type="entry name" value="OS05G0521000 PROTEIN"/>
    <property type="match status" value="1"/>
</dbReference>
<dbReference type="SMART" id="SM00184">
    <property type="entry name" value="RING"/>
    <property type="match status" value="1"/>
</dbReference>
<evidence type="ECO:0000256" key="6">
    <source>
        <dbReference type="SAM" id="Phobius"/>
    </source>
</evidence>
<gene>
    <name evidence="8" type="ORF">KC19_3G046800</name>
</gene>
<evidence type="ECO:0000256" key="3">
    <source>
        <dbReference type="ARBA" id="ARBA00022833"/>
    </source>
</evidence>
<protein>
    <recommendedName>
        <fullName evidence="7">RING-type domain-containing protein</fullName>
    </recommendedName>
</protein>
<dbReference type="InterPro" id="IPR013083">
    <property type="entry name" value="Znf_RING/FYVE/PHD"/>
</dbReference>
<dbReference type="InterPro" id="IPR032010">
    <property type="entry name" value="APD1-4_M"/>
</dbReference>
<comment type="caution">
    <text evidence="8">The sequence shown here is derived from an EMBL/GenBank/DDBJ whole genome shotgun (WGS) entry which is preliminary data.</text>
</comment>
<proteinExistence type="predicted"/>
<keyword evidence="6" id="KW-0472">Membrane</keyword>
<sequence>MSFLAITICRRATDGLYQKSAMRERNRSGMGRTSSGTFDANVTSAYSSSGRAEAFAADVSEYPRRTRADDLQNYDNSFQRTWSSGRDQWRSSYSNHQRSRSFGQGRGTEAGYGFFVVFSFFAFFLSLWMLLGLYGNQEVEMGVFYSRVMHANSFFVKEIKVQNVRDKGPVAYSFSTRPELAPPVSDKRTQDILIDRRNHQRHIYWLNKGSHLEISCTLKDSESGTDSLIVAVVKGEDGFQEWKVDPANPDLALRWTRIRDKGSLSLTVKEDDDYSIVFGNLNNRKMTLSINLEFRHVLHSGKNADLQCSPQTDTCKFPVALGKSTYILLKSPVAIQHGVDVWKIKILYVPRWITYIFLWGLVAAGLLSTKASQLRQTRSQAPTTQEHAPLFTDDAAQHPGSSTAVPVDPFMQADDANDERANQSEHRLCTICLDAPKDSFFDPCGHRCTCYSCGMKIQGGNSNRCPMCRQTIRTVRRIYDA</sequence>
<evidence type="ECO:0000313" key="9">
    <source>
        <dbReference type="Proteomes" id="UP000822688"/>
    </source>
</evidence>
<dbReference type="InterPro" id="IPR001841">
    <property type="entry name" value="Znf_RING"/>
</dbReference>
<accession>A0A8T0IFW8</accession>
<feature type="transmembrane region" description="Helical" evidence="6">
    <location>
        <begin position="352"/>
        <end position="369"/>
    </location>
</feature>
<dbReference type="SUPFAM" id="SSF57850">
    <property type="entry name" value="RING/U-box"/>
    <property type="match status" value="1"/>
</dbReference>
<keyword evidence="2 4" id="KW-0863">Zinc-finger</keyword>
<name>A0A8T0IFW8_CERPU</name>
<dbReference type="Gene3D" id="3.30.40.10">
    <property type="entry name" value="Zinc/RING finger domain, C3HC4 (zinc finger)"/>
    <property type="match status" value="1"/>
</dbReference>
<evidence type="ECO:0000259" key="7">
    <source>
        <dbReference type="PROSITE" id="PS50089"/>
    </source>
</evidence>
<keyword evidence="6" id="KW-0812">Transmembrane</keyword>
<keyword evidence="6" id="KW-1133">Transmembrane helix</keyword>
<feature type="domain" description="RING-type" evidence="7">
    <location>
        <begin position="429"/>
        <end position="469"/>
    </location>
</feature>
<organism evidence="8 9">
    <name type="scientific">Ceratodon purpureus</name>
    <name type="common">Fire moss</name>
    <name type="synonym">Dicranum purpureum</name>
    <dbReference type="NCBI Taxonomy" id="3225"/>
    <lineage>
        <taxon>Eukaryota</taxon>
        <taxon>Viridiplantae</taxon>
        <taxon>Streptophyta</taxon>
        <taxon>Embryophyta</taxon>
        <taxon>Bryophyta</taxon>
        <taxon>Bryophytina</taxon>
        <taxon>Bryopsida</taxon>
        <taxon>Dicranidae</taxon>
        <taxon>Pseudoditrichales</taxon>
        <taxon>Ditrichaceae</taxon>
        <taxon>Ceratodon</taxon>
    </lineage>
</organism>
<dbReference type="GO" id="GO:0061630">
    <property type="term" value="F:ubiquitin protein ligase activity"/>
    <property type="evidence" value="ECO:0007669"/>
    <property type="project" value="TreeGrafter"/>
</dbReference>
<dbReference type="PANTHER" id="PTHR46858:SF5">
    <property type="entry name" value="E3 UBIQUITIN-PROTEIN LIGASE APD1-RELATED"/>
    <property type="match status" value="1"/>
</dbReference>
<keyword evidence="1" id="KW-0479">Metal-binding</keyword>
<dbReference type="PROSITE" id="PS50089">
    <property type="entry name" value="ZF_RING_2"/>
    <property type="match status" value="1"/>
</dbReference>
<dbReference type="AlphaFoldDB" id="A0A8T0IFW8"/>
<dbReference type="Pfam" id="PF13920">
    <property type="entry name" value="zf-C3HC4_3"/>
    <property type="match status" value="1"/>
</dbReference>
<evidence type="ECO:0000313" key="8">
    <source>
        <dbReference type="EMBL" id="KAG0582262.1"/>
    </source>
</evidence>
<feature type="compositionally biased region" description="Polar residues" evidence="5">
    <location>
        <begin position="377"/>
        <end position="386"/>
    </location>
</feature>
<evidence type="ECO:0000256" key="5">
    <source>
        <dbReference type="SAM" id="MobiDB-lite"/>
    </source>
</evidence>
<dbReference type="InterPro" id="IPR032008">
    <property type="entry name" value="APD1-4_N"/>
</dbReference>
<keyword evidence="9" id="KW-1185">Reference proteome</keyword>
<evidence type="ECO:0000256" key="1">
    <source>
        <dbReference type="ARBA" id="ARBA00022723"/>
    </source>
</evidence>
<evidence type="ECO:0000256" key="4">
    <source>
        <dbReference type="PROSITE-ProRule" id="PRU00175"/>
    </source>
</evidence>
<dbReference type="EMBL" id="CM026423">
    <property type="protein sequence ID" value="KAG0582262.1"/>
    <property type="molecule type" value="Genomic_DNA"/>
</dbReference>
<feature type="region of interest" description="Disordered" evidence="5">
    <location>
        <begin position="377"/>
        <end position="401"/>
    </location>
</feature>
<dbReference type="Pfam" id="PF16040">
    <property type="entry name" value="APD1-4_N"/>
    <property type="match status" value="1"/>
</dbReference>
<dbReference type="Proteomes" id="UP000822688">
    <property type="component" value="Chromosome 3"/>
</dbReference>
<keyword evidence="3" id="KW-0862">Zinc</keyword>
<dbReference type="GO" id="GO:0016567">
    <property type="term" value="P:protein ubiquitination"/>
    <property type="evidence" value="ECO:0007669"/>
    <property type="project" value="TreeGrafter"/>
</dbReference>
<feature type="transmembrane region" description="Helical" evidence="6">
    <location>
        <begin position="110"/>
        <end position="131"/>
    </location>
</feature>
<evidence type="ECO:0000256" key="2">
    <source>
        <dbReference type="ARBA" id="ARBA00022771"/>
    </source>
</evidence>
<dbReference type="Pfam" id="PF16041">
    <property type="entry name" value="APD1-4_M"/>
    <property type="match status" value="1"/>
</dbReference>